<evidence type="ECO:0000313" key="3">
    <source>
        <dbReference type="Proteomes" id="UP000505377"/>
    </source>
</evidence>
<accession>A0A6M6JKB3</accession>
<dbReference type="RefSeq" id="WP_172160482.1">
    <property type="nucleotide sequence ID" value="NZ_CP053564.1"/>
</dbReference>
<name>A0A6M6JKB3_9PSEU</name>
<evidence type="ECO:0000313" key="2">
    <source>
        <dbReference type="EMBL" id="QJY47655.1"/>
    </source>
</evidence>
<feature type="region of interest" description="Disordered" evidence="1">
    <location>
        <begin position="1"/>
        <end position="67"/>
    </location>
</feature>
<protein>
    <submittedName>
        <fullName evidence="2">Uncharacterized protein</fullName>
    </submittedName>
</protein>
<evidence type="ECO:0000256" key="1">
    <source>
        <dbReference type="SAM" id="MobiDB-lite"/>
    </source>
</evidence>
<keyword evidence="3" id="KW-1185">Reference proteome</keyword>
<gene>
    <name evidence="2" type="ORF">HOP40_19110</name>
</gene>
<proteinExistence type="predicted"/>
<reference evidence="2 3" key="1">
    <citation type="submission" date="2020-05" db="EMBL/GenBank/DDBJ databases">
        <authorList>
            <person name="Mo P."/>
        </authorList>
    </citation>
    <scope>NUCLEOTIDE SEQUENCE [LARGE SCALE GENOMIC DNA]</scope>
    <source>
        <strain evidence="2 3">Gen01</strain>
    </source>
</reference>
<organism evidence="2 3">
    <name type="scientific">Pseudonocardia broussonetiae</name>
    <dbReference type="NCBI Taxonomy" id="2736640"/>
    <lineage>
        <taxon>Bacteria</taxon>
        <taxon>Bacillati</taxon>
        <taxon>Actinomycetota</taxon>
        <taxon>Actinomycetes</taxon>
        <taxon>Pseudonocardiales</taxon>
        <taxon>Pseudonocardiaceae</taxon>
        <taxon>Pseudonocardia</taxon>
    </lineage>
</organism>
<dbReference type="KEGG" id="pbro:HOP40_19110"/>
<dbReference type="Proteomes" id="UP000505377">
    <property type="component" value="Chromosome"/>
</dbReference>
<dbReference type="EMBL" id="CP053564">
    <property type="protein sequence ID" value="QJY47655.1"/>
    <property type="molecule type" value="Genomic_DNA"/>
</dbReference>
<dbReference type="AlphaFoldDB" id="A0A6M6JKB3"/>
<sequence>MASQPVSETKPVATQPAIHSTISAERRRMSRRWTTTSGSRMSVTTTARLRRTRPVSGRAGPQARRFP</sequence>
<feature type="compositionally biased region" description="Low complexity" evidence="1">
    <location>
        <begin position="32"/>
        <end position="42"/>
    </location>
</feature>